<reference evidence="1 2" key="1">
    <citation type="submission" date="2019-10" db="EMBL/GenBank/DDBJ databases">
        <title>Whole genome shotgun sequence of Acrocarpospora pleiomorpha NBRC 16267.</title>
        <authorList>
            <person name="Ichikawa N."/>
            <person name="Kimura A."/>
            <person name="Kitahashi Y."/>
            <person name="Komaki H."/>
            <person name="Oguchi A."/>
        </authorList>
    </citation>
    <scope>NUCLEOTIDE SEQUENCE [LARGE SCALE GENOMIC DNA]</scope>
    <source>
        <strain evidence="1 2">NBRC 16267</strain>
    </source>
</reference>
<gene>
    <name evidence="1" type="ORF">Aple_022860</name>
</gene>
<accession>A0A5M3XE95</accession>
<dbReference type="EMBL" id="BLAF01000011">
    <property type="protein sequence ID" value="GES19390.1"/>
    <property type="molecule type" value="Genomic_DNA"/>
</dbReference>
<keyword evidence="2" id="KW-1185">Reference proteome</keyword>
<evidence type="ECO:0000313" key="1">
    <source>
        <dbReference type="EMBL" id="GES19390.1"/>
    </source>
</evidence>
<dbReference type="Proteomes" id="UP000377595">
    <property type="component" value="Unassembled WGS sequence"/>
</dbReference>
<evidence type="ECO:0000313" key="2">
    <source>
        <dbReference type="Proteomes" id="UP000377595"/>
    </source>
</evidence>
<sequence>MVGDREAVAVEEFDLLAGTGTAVAQIAHDLGVGVQLDLVFQVFVRERDQQDATAPQRRLSHGEIVTDSPSMHHIDLKVTTGHARCV</sequence>
<organism evidence="1 2">
    <name type="scientific">Acrocarpospora pleiomorpha</name>
    <dbReference type="NCBI Taxonomy" id="90975"/>
    <lineage>
        <taxon>Bacteria</taxon>
        <taxon>Bacillati</taxon>
        <taxon>Actinomycetota</taxon>
        <taxon>Actinomycetes</taxon>
        <taxon>Streptosporangiales</taxon>
        <taxon>Streptosporangiaceae</taxon>
        <taxon>Acrocarpospora</taxon>
    </lineage>
</organism>
<dbReference type="AlphaFoldDB" id="A0A5M3XE95"/>
<name>A0A5M3XE95_9ACTN</name>
<comment type="caution">
    <text evidence="1">The sequence shown here is derived from an EMBL/GenBank/DDBJ whole genome shotgun (WGS) entry which is preliminary data.</text>
</comment>
<protein>
    <submittedName>
        <fullName evidence="1">Uncharacterized protein</fullName>
    </submittedName>
</protein>
<proteinExistence type="predicted"/>